<evidence type="ECO:0000256" key="1">
    <source>
        <dbReference type="SAM" id="MobiDB-lite"/>
    </source>
</evidence>
<name>A0ABM8GWA6_9MICO</name>
<feature type="region of interest" description="Disordered" evidence="1">
    <location>
        <begin position="1"/>
        <end position="76"/>
    </location>
</feature>
<dbReference type="EMBL" id="AP027733">
    <property type="protein sequence ID" value="BDZ52758.1"/>
    <property type="molecule type" value="Genomic_DNA"/>
</dbReference>
<gene>
    <name evidence="3" type="ORF">GCM10025867_49990</name>
</gene>
<keyword evidence="4" id="KW-1185">Reference proteome</keyword>
<dbReference type="Pfam" id="PF03235">
    <property type="entry name" value="GmrSD_N"/>
    <property type="match status" value="1"/>
</dbReference>
<reference evidence="4" key="1">
    <citation type="journal article" date="2019" name="Int. J. Syst. Evol. Microbiol.">
        <title>The Global Catalogue of Microorganisms (GCM) 10K type strain sequencing project: providing services to taxonomists for standard genome sequencing and annotation.</title>
        <authorList>
            <consortium name="The Broad Institute Genomics Platform"/>
            <consortium name="The Broad Institute Genome Sequencing Center for Infectious Disease"/>
            <person name="Wu L."/>
            <person name="Ma J."/>
        </authorList>
    </citation>
    <scope>NUCLEOTIDE SEQUENCE [LARGE SCALE GENOMIC DNA]</scope>
    <source>
        <strain evidence="4">NBRC 108728</strain>
    </source>
</reference>
<keyword evidence="3" id="KW-0614">Plasmid</keyword>
<organism evidence="3 4">
    <name type="scientific">Frondihabitans sucicola</name>
    <dbReference type="NCBI Taxonomy" id="1268041"/>
    <lineage>
        <taxon>Bacteria</taxon>
        <taxon>Bacillati</taxon>
        <taxon>Actinomycetota</taxon>
        <taxon>Actinomycetes</taxon>
        <taxon>Micrococcales</taxon>
        <taxon>Microbacteriaceae</taxon>
        <taxon>Frondihabitans</taxon>
    </lineage>
</organism>
<feature type="domain" description="GmrSD restriction endonucleases N-terminal" evidence="2">
    <location>
        <begin position="92"/>
        <end position="193"/>
    </location>
</feature>
<feature type="compositionally biased region" description="Basic and acidic residues" evidence="1">
    <location>
        <begin position="43"/>
        <end position="60"/>
    </location>
</feature>
<dbReference type="InterPro" id="IPR004919">
    <property type="entry name" value="GmrSD_N"/>
</dbReference>
<evidence type="ECO:0000259" key="2">
    <source>
        <dbReference type="Pfam" id="PF03235"/>
    </source>
</evidence>
<dbReference type="PANTHER" id="PTHR39639:SF1">
    <property type="entry name" value="DUF262 DOMAIN-CONTAINING PROTEIN"/>
    <property type="match status" value="1"/>
</dbReference>
<proteinExistence type="predicted"/>
<evidence type="ECO:0000313" key="4">
    <source>
        <dbReference type="Proteomes" id="UP001321486"/>
    </source>
</evidence>
<dbReference type="PANTHER" id="PTHR39639">
    <property type="entry name" value="CHROMOSOME 16, WHOLE GENOME SHOTGUN SEQUENCE"/>
    <property type="match status" value="1"/>
</dbReference>
<dbReference type="Proteomes" id="UP001321486">
    <property type="component" value="Plasmid pNBRC108728a"/>
</dbReference>
<protein>
    <recommendedName>
        <fullName evidence="2">GmrSD restriction endonucleases N-terminal domain-containing protein</fullName>
    </recommendedName>
</protein>
<sequence>MTIIEADGSDSYGAEIIEDEDKPQFTVAECPIEGWRGPRRKRPDAAQDDADRHNEREHPNAKKPKRPIPTGLIGNRGLPKIPAQNLNFDMLDIIERVRQGKTIVSPPYQRDSVWTLEQRQALMASWIIGLPIPAIVVNSRFRGGWNLSGDDAQTAVIDGKQRIETALAWLDNKFSIPAAWLDSDDFDSVQEFSMVSFENLTHRGRNTALPIPMVETSVGTIEEEAAIYLMVNAAGTPQSIADIAKARRYSYGA</sequence>
<evidence type="ECO:0000313" key="3">
    <source>
        <dbReference type="EMBL" id="BDZ52758.1"/>
    </source>
</evidence>
<dbReference type="RefSeq" id="WP_286347040.1">
    <property type="nucleotide sequence ID" value="NZ_AP027733.1"/>
</dbReference>
<geneLocation type="plasmid" evidence="3 4">
    <name>pNBRC108728a</name>
</geneLocation>
<accession>A0ABM8GWA6</accession>